<keyword evidence="3" id="KW-1185">Reference proteome</keyword>
<accession>A0A316G184</accession>
<sequence length="117" mass="13055">MIRTTISAATLALLGTLQAHADQYAVRINVAFDGATPELLQALRIEEIDNFKAHGNQYVILEAPGEAYVEAYVFAIGRKAVELSTLDADWMHPSVAEMPLENRLRFLRQVECEYCVS</sequence>
<proteinExistence type="predicted"/>
<name>A0A316G184_9RHOB</name>
<evidence type="ECO:0000313" key="2">
    <source>
        <dbReference type="EMBL" id="PWK53560.1"/>
    </source>
</evidence>
<feature type="chain" id="PRO_5016462669" evidence="1">
    <location>
        <begin position="22"/>
        <end position="117"/>
    </location>
</feature>
<comment type="caution">
    <text evidence="2">The sequence shown here is derived from an EMBL/GenBank/DDBJ whole genome shotgun (WGS) entry which is preliminary data.</text>
</comment>
<dbReference type="KEGG" id="salo:EF888_15225"/>
<dbReference type="OrthoDB" id="7872907at2"/>
<reference evidence="2 3" key="1">
    <citation type="submission" date="2018-05" db="EMBL/GenBank/DDBJ databases">
        <title>Genomic Encyclopedia of Type Strains, Phase IV (KMG-IV): sequencing the most valuable type-strain genomes for metagenomic binning, comparative biology and taxonomic classification.</title>
        <authorList>
            <person name="Goeker M."/>
        </authorList>
    </citation>
    <scope>NUCLEOTIDE SEQUENCE [LARGE SCALE GENOMIC DNA]</scope>
    <source>
        <strain evidence="2 3">DSM 103371</strain>
    </source>
</reference>
<dbReference type="Proteomes" id="UP000245390">
    <property type="component" value="Unassembled WGS sequence"/>
</dbReference>
<evidence type="ECO:0000313" key="3">
    <source>
        <dbReference type="Proteomes" id="UP000245390"/>
    </source>
</evidence>
<gene>
    <name evidence="2" type="ORF">C8D95_11385</name>
</gene>
<feature type="signal peptide" evidence="1">
    <location>
        <begin position="1"/>
        <end position="21"/>
    </location>
</feature>
<dbReference type="EMBL" id="QGGV01000013">
    <property type="protein sequence ID" value="PWK53560.1"/>
    <property type="molecule type" value="Genomic_DNA"/>
</dbReference>
<protein>
    <submittedName>
        <fullName evidence="2">Uncharacterized protein</fullName>
    </submittedName>
</protein>
<organism evidence="2 3">
    <name type="scientific">Silicimonas algicola</name>
    <dbReference type="NCBI Taxonomy" id="1826607"/>
    <lineage>
        <taxon>Bacteria</taxon>
        <taxon>Pseudomonadati</taxon>
        <taxon>Pseudomonadota</taxon>
        <taxon>Alphaproteobacteria</taxon>
        <taxon>Rhodobacterales</taxon>
        <taxon>Paracoccaceae</taxon>
    </lineage>
</organism>
<dbReference type="RefSeq" id="WP_109761023.1">
    <property type="nucleotide sequence ID" value="NZ_CP034588.1"/>
</dbReference>
<evidence type="ECO:0000256" key="1">
    <source>
        <dbReference type="SAM" id="SignalP"/>
    </source>
</evidence>
<dbReference type="AlphaFoldDB" id="A0A316G184"/>
<keyword evidence="1" id="KW-0732">Signal</keyword>